<evidence type="ECO:0000256" key="2">
    <source>
        <dbReference type="ARBA" id="ARBA00008959"/>
    </source>
</evidence>
<accession>C1F3I8</accession>
<dbReference type="InterPro" id="IPR021886">
    <property type="entry name" value="MgsA_C"/>
</dbReference>
<dbReference type="GO" id="GO:0008047">
    <property type="term" value="F:enzyme activator activity"/>
    <property type="evidence" value="ECO:0007669"/>
    <property type="project" value="TreeGrafter"/>
</dbReference>
<dbReference type="InParanoid" id="C1F3I8"/>
<dbReference type="Pfam" id="PF12002">
    <property type="entry name" value="MgsA_C"/>
    <property type="match status" value="1"/>
</dbReference>
<dbReference type="InterPro" id="IPR003959">
    <property type="entry name" value="ATPase_AAA_core"/>
</dbReference>
<dbReference type="RefSeq" id="WP_015896139.1">
    <property type="nucleotide sequence ID" value="NC_012483.1"/>
</dbReference>
<gene>
    <name evidence="9" type="ordered locus">ACP_0977</name>
</gene>
<dbReference type="GO" id="GO:0005524">
    <property type="term" value="F:ATP binding"/>
    <property type="evidence" value="ECO:0007669"/>
    <property type="project" value="UniProtKB-KW"/>
</dbReference>
<dbReference type="PANTHER" id="PTHR13779">
    <property type="entry name" value="WERNER HELICASE-INTERACTING PROTEIN 1 FAMILY MEMBER"/>
    <property type="match status" value="1"/>
</dbReference>
<dbReference type="InterPro" id="IPR032423">
    <property type="entry name" value="AAA_assoc_2"/>
</dbReference>
<dbReference type="GO" id="GO:0016887">
    <property type="term" value="F:ATP hydrolysis activity"/>
    <property type="evidence" value="ECO:0007669"/>
    <property type="project" value="InterPro"/>
</dbReference>
<dbReference type="GO" id="GO:0006261">
    <property type="term" value="P:DNA-templated DNA replication"/>
    <property type="evidence" value="ECO:0007669"/>
    <property type="project" value="TreeGrafter"/>
</dbReference>
<evidence type="ECO:0000256" key="1">
    <source>
        <dbReference type="ARBA" id="ARBA00002393"/>
    </source>
</evidence>
<dbReference type="GO" id="GO:0003677">
    <property type="term" value="F:DNA binding"/>
    <property type="evidence" value="ECO:0007669"/>
    <property type="project" value="InterPro"/>
</dbReference>
<dbReference type="EMBL" id="CP001472">
    <property type="protein sequence ID" value="ACO32635.1"/>
    <property type="molecule type" value="Genomic_DNA"/>
</dbReference>
<dbReference type="Gene3D" id="1.10.8.60">
    <property type="match status" value="1"/>
</dbReference>
<organism evidence="9 10">
    <name type="scientific">Acidobacterium capsulatum (strain ATCC 51196 / DSM 11244 / BCRC 80197 / JCM 7670 / NBRC 15755 / NCIMB 13165 / 161)</name>
    <dbReference type="NCBI Taxonomy" id="240015"/>
    <lineage>
        <taxon>Bacteria</taxon>
        <taxon>Pseudomonadati</taxon>
        <taxon>Acidobacteriota</taxon>
        <taxon>Terriglobia</taxon>
        <taxon>Terriglobales</taxon>
        <taxon>Acidobacteriaceae</taxon>
        <taxon>Acidobacterium</taxon>
    </lineage>
</organism>
<evidence type="ECO:0000313" key="10">
    <source>
        <dbReference type="Proteomes" id="UP000002207"/>
    </source>
</evidence>
<feature type="domain" description="AAA+ ATPase" evidence="8">
    <location>
        <begin position="54"/>
        <end position="170"/>
    </location>
</feature>
<dbReference type="FunFam" id="3.40.50.300:FF:000137">
    <property type="entry name" value="Replication-associated recombination protein A"/>
    <property type="match status" value="1"/>
</dbReference>
<dbReference type="InterPro" id="IPR003593">
    <property type="entry name" value="AAA+_ATPase"/>
</dbReference>
<dbReference type="Gene3D" id="3.40.50.300">
    <property type="entry name" value="P-loop containing nucleotide triphosphate hydrolases"/>
    <property type="match status" value="1"/>
</dbReference>
<evidence type="ECO:0000256" key="4">
    <source>
        <dbReference type="ARBA" id="ARBA00022705"/>
    </source>
</evidence>
<dbReference type="InterPro" id="IPR051314">
    <property type="entry name" value="AAA_ATPase_RarA/MGS1/WRNIP1"/>
</dbReference>
<evidence type="ECO:0000256" key="7">
    <source>
        <dbReference type="SAM" id="MobiDB-lite"/>
    </source>
</evidence>
<dbReference type="SUPFAM" id="SSF52540">
    <property type="entry name" value="P-loop containing nucleoside triphosphate hydrolases"/>
    <property type="match status" value="1"/>
</dbReference>
<evidence type="ECO:0000256" key="3">
    <source>
        <dbReference type="ARBA" id="ARBA00020776"/>
    </source>
</evidence>
<evidence type="ECO:0000256" key="6">
    <source>
        <dbReference type="ARBA" id="ARBA00022840"/>
    </source>
</evidence>
<dbReference type="STRING" id="240015.ACP_0977"/>
<dbReference type="AlphaFoldDB" id="C1F3I8"/>
<dbReference type="CDD" id="cd00009">
    <property type="entry name" value="AAA"/>
    <property type="match status" value="1"/>
</dbReference>
<keyword evidence="5" id="KW-0547">Nucleotide-binding</keyword>
<proteinExistence type="inferred from homology"/>
<dbReference type="InterPro" id="IPR027417">
    <property type="entry name" value="P-loop_NTPase"/>
</dbReference>
<feature type="region of interest" description="Disordered" evidence="7">
    <location>
        <begin position="1"/>
        <end position="21"/>
    </location>
</feature>
<dbReference type="GO" id="GO:0017116">
    <property type="term" value="F:single-stranded DNA helicase activity"/>
    <property type="evidence" value="ECO:0007669"/>
    <property type="project" value="TreeGrafter"/>
</dbReference>
<keyword evidence="6" id="KW-0067">ATP-binding</keyword>
<dbReference type="HOGENOM" id="CLU_017985_0_3_0"/>
<dbReference type="OrthoDB" id="9778364at2"/>
<protein>
    <recommendedName>
        <fullName evidence="3">Replication-associated recombination protein A</fullName>
    </recommendedName>
</protein>
<keyword evidence="4" id="KW-0235">DNA replication</keyword>
<evidence type="ECO:0000313" key="9">
    <source>
        <dbReference type="EMBL" id="ACO32635.1"/>
    </source>
</evidence>
<dbReference type="Pfam" id="PF16193">
    <property type="entry name" value="AAA_assoc_2"/>
    <property type="match status" value="1"/>
</dbReference>
<dbReference type="FunFam" id="1.20.272.10:FF:000001">
    <property type="entry name" value="Putative AAA family ATPase"/>
    <property type="match status" value="1"/>
</dbReference>
<dbReference type="FunCoup" id="C1F3I8">
    <property type="interactions" value="277"/>
</dbReference>
<dbReference type="SUPFAM" id="SSF48019">
    <property type="entry name" value="post-AAA+ oligomerization domain-like"/>
    <property type="match status" value="1"/>
</dbReference>
<dbReference type="FunFam" id="1.10.8.60:FF:000029">
    <property type="entry name" value="Replication-associated recombination protein A"/>
    <property type="match status" value="1"/>
</dbReference>
<dbReference type="Gene3D" id="1.10.3710.10">
    <property type="entry name" value="DNA polymerase III clamp loader subunits, C-terminal domain"/>
    <property type="match status" value="1"/>
</dbReference>
<evidence type="ECO:0000256" key="5">
    <source>
        <dbReference type="ARBA" id="ARBA00022741"/>
    </source>
</evidence>
<comment type="similarity">
    <text evidence="2">Belongs to the AAA ATPase family. RarA/MGS1/WRNIP1 subfamily.</text>
</comment>
<comment type="function">
    <text evidence="1">DNA-dependent ATPase that plays important roles in cellular responses to stalled DNA replication processes.</text>
</comment>
<dbReference type="SMART" id="SM00382">
    <property type="entry name" value="AAA"/>
    <property type="match status" value="1"/>
</dbReference>
<dbReference type="GO" id="GO:0000731">
    <property type="term" value="P:DNA synthesis involved in DNA repair"/>
    <property type="evidence" value="ECO:0007669"/>
    <property type="project" value="TreeGrafter"/>
</dbReference>
<reference evidence="9 10" key="1">
    <citation type="journal article" date="2009" name="Appl. Environ. Microbiol.">
        <title>Three genomes from the phylum Acidobacteria provide insight into the lifestyles of these microorganisms in soils.</title>
        <authorList>
            <person name="Ward N.L."/>
            <person name="Challacombe J.F."/>
            <person name="Janssen P.H."/>
            <person name="Henrissat B."/>
            <person name="Coutinho P.M."/>
            <person name="Wu M."/>
            <person name="Xie G."/>
            <person name="Haft D.H."/>
            <person name="Sait M."/>
            <person name="Badger J."/>
            <person name="Barabote R.D."/>
            <person name="Bradley B."/>
            <person name="Brettin T.S."/>
            <person name="Brinkac L.M."/>
            <person name="Bruce D."/>
            <person name="Creasy T."/>
            <person name="Daugherty S.C."/>
            <person name="Davidsen T.M."/>
            <person name="DeBoy R.T."/>
            <person name="Detter J.C."/>
            <person name="Dodson R.J."/>
            <person name="Durkin A.S."/>
            <person name="Ganapathy A."/>
            <person name="Gwinn-Giglio M."/>
            <person name="Han C.S."/>
            <person name="Khouri H."/>
            <person name="Kiss H."/>
            <person name="Kothari S.P."/>
            <person name="Madupu R."/>
            <person name="Nelson K.E."/>
            <person name="Nelson W.C."/>
            <person name="Paulsen I."/>
            <person name="Penn K."/>
            <person name="Ren Q."/>
            <person name="Rosovitz M.J."/>
            <person name="Selengut J.D."/>
            <person name="Shrivastava S."/>
            <person name="Sullivan S.A."/>
            <person name="Tapia R."/>
            <person name="Thompson L.S."/>
            <person name="Watkins K.L."/>
            <person name="Yang Q."/>
            <person name="Yu C."/>
            <person name="Zafar N."/>
            <person name="Zhou L."/>
            <person name="Kuske C.R."/>
        </authorList>
    </citation>
    <scope>NUCLEOTIDE SEQUENCE [LARGE SCALE GENOMIC DNA]</scope>
    <source>
        <strain evidence="10">ATCC 51196 / DSM 11244 / BCRC 80197 / JCM 7670 / NBRC 15755 / NCIMB 13165 / 161</strain>
    </source>
</reference>
<dbReference type="Pfam" id="PF00004">
    <property type="entry name" value="AAA"/>
    <property type="match status" value="1"/>
</dbReference>
<dbReference type="KEGG" id="aca:ACP_0977"/>
<name>C1F3I8_ACIC5</name>
<keyword evidence="10" id="KW-1185">Reference proteome</keyword>
<dbReference type="CDD" id="cd18139">
    <property type="entry name" value="HLD_clamp_RarA"/>
    <property type="match status" value="1"/>
</dbReference>
<dbReference type="InterPro" id="IPR008921">
    <property type="entry name" value="DNA_pol3_clamp-load_cplx_C"/>
</dbReference>
<dbReference type="eggNOG" id="COG2256">
    <property type="taxonomic scope" value="Bacteria"/>
</dbReference>
<dbReference type="Proteomes" id="UP000002207">
    <property type="component" value="Chromosome"/>
</dbReference>
<dbReference type="PANTHER" id="PTHR13779:SF7">
    <property type="entry name" value="ATPASE WRNIP1"/>
    <property type="match status" value="1"/>
</dbReference>
<sequence length="448" mass="49695">MNLFAPVSGSESTPPAGTRPLAERMRPRTLDEFRGQQHLLGLGKPLRVQIERDDAASMIFWGPPGVGKTTLAKIVAETTHASFIEFSAVLSGIKEIKQVMADAEKASTYGSRTILFVDEIHRFNRAQQDAFLPYVERGTIRLIGATTENPSFEVNAALLSRCRVYTLQALTEDDLVSLLERAAADRERGLGNMGVTFDADALALIADYSSGDARNALNALEVAAKLAQSREENPRVSRELAQEALQQRVLLYDKQGEEHYNLISALHKSVRNSDPDAALYWLGRMLQAGEDRMYVARRVVRMAVEDVGLASPEALNLTLSARDAFEFLGMPEGDLALAQAVVYLALAPKSNAVYTAYGAVLGDIEATRAEPVPLHLRNAPTRLMKEMDYGKGYQYAHDEEGKVADMECLPPSLAGRRYYQPTEEGREKLLRQRMEEIRRIRAAKRGKR</sequence>
<dbReference type="Gene3D" id="1.20.272.10">
    <property type="match status" value="1"/>
</dbReference>
<evidence type="ECO:0000259" key="8">
    <source>
        <dbReference type="SMART" id="SM00382"/>
    </source>
</evidence>